<evidence type="ECO:0000313" key="2">
    <source>
        <dbReference type="Proteomes" id="UP000594261"/>
    </source>
</evidence>
<proteinExistence type="predicted"/>
<accession>A0A7N2MMC2</accession>
<dbReference type="InterPro" id="IPR032675">
    <property type="entry name" value="LRR_dom_sf"/>
</dbReference>
<reference evidence="1" key="2">
    <citation type="submission" date="2021-01" db="UniProtKB">
        <authorList>
            <consortium name="EnsemblPlants"/>
        </authorList>
    </citation>
    <scope>IDENTIFICATION</scope>
</reference>
<reference evidence="1 2" key="1">
    <citation type="journal article" date="2016" name="G3 (Bethesda)">
        <title>First Draft Assembly and Annotation of the Genome of a California Endemic Oak Quercus lobata Nee (Fagaceae).</title>
        <authorList>
            <person name="Sork V.L."/>
            <person name="Fitz-Gibbon S.T."/>
            <person name="Puiu D."/>
            <person name="Crepeau M."/>
            <person name="Gugger P.F."/>
            <person name="Sherman R."/>
            <person name="Stevens K."/>
            <person name="Langley C.H."/>
            <person name="Pellegrini M."/>
            <person name="Salzberg S.L."/>
        </authorList>
    </citation>
    <scope>NUCLEOTIDE SEQUENCE [LARGE SCALE GENOMIC DNA]</scope>
    <source>
        <strain evidence="1 2">cv. SW786</strain>
    </source>
</reference>
<keyword evidence="2" id="KW-1185">Reference proteome</keyword>
<dbReference type="AlphaFoldDB" id="A0A7N2MMC2"/>
<dbReference type="EMBL" id="LRBV02000009">
    <property type="status" value="NOT_ANNOTATED_CDS"/>
    <property type="molecule type" value="Genomic_DNA"/>
</dbReference>
<organism evidence="1 2">
    <name type="scientific">Quercus lobata</name>
    <name type="common">Valley oak</name>
    <dbReference type="NCBI Taxonomy" id="97700"/>
    <lineage>
        <taxon>Eukaryota</taxon>
        <taxon>Viridiplantae</taxon>
        <taxon>Streptophyta</taxon>
        <taxon>Embryophyta</taxon>
        <taxon>Tracheophyta</taxon>
        <taxon>Spermatophyta</taxon>
        <taxon>Magnoliopsida</taxon>
        <taxon>eudicotyledons</taxon>
        <taxon>Gunneridae</taxon>
        <taxon>Pentapetalae</taxon>
        <taxon>rosids</taxon>
        <taxon>fabids</taxon>
        <taxon>Fagales</taxon>
        <taxon>Fagaceae</taxon>
        <taxon>Quercus</taxon>
    </lineage>
</organism>
<dbReference type="InParanoid" id="A0A7N2MMC2"/>
<dbReference type="Proteomes" id="UP000594261">
    <property type="component" value="Chromosome 9"/>
</dbReference>
<dbReference type="Gramene" id="QL09p054831:mrna">
    <property type="protein sequence ID" value="QL09p054831:mrna"/>
    <property type="gene ID" value="QL09p054831"/>
</dbReference>
<sequence>MNRIFSSILHCLISVESDDFNVEFGDLWMHDLLQQMGRDIVQQESNVPSKHTRLWCYDEALEVLTENTGSDEIQGIMLCSHKPTTVTLVANTCERMRNLKFLIVHNVHICKELTYLPSGLRLLQLPNYTFPLPSNFCPQKLVALEMPGIRIQLEKLFKQEFQFKNLKSIKLCECESITKLPNLCTPNLEYLDLSYCDNLVECHESIGFLNKLQELYLSGCEKLQNFPSHLMWKSLNALDFSSCTSLDFFSFIFARWPPCWSDGSINIPGLYSYCCENVVDLEDIIYKLPPHEILCIYTSKLRRWCGWETYFKSRAFLDLSNVQNLDLSNVGNLFELDFLMKSDYFPILERLYLSEINIITIPEIITKFTKLITLGIQWCKYLREIPRLPKSIREVYILISPSLHPQSSNRLFSKFGESWQPQQNRFGFKDYVLILLGSEIPKWFNHQCVGNFISFWVGRDNPKFVFCVVLEPYVQFEDVTILVSLKFNGKKLSGRIPSGIQGIEDMTCNHLWFFRVFVGPWFEKLNLFDRNLVEVEFYSESSTYPYRDVSHILRCGIHAECICPLVQHLSTDILPPISIPAFPICSISNTVTPSPHLLNSCLEFSHSNSMETTYNDFDSPLEGSHDDGRDLSLSLCTFPMGRNYPPPQPHVTVPDDTSHISLPSSIDLPNNMTSRLGLPGLGIGSTVSKGFHLGSSSMAHNFVSDDDFDFNLCSPSKKMRKS</sequence>
<dbReference type="EnsemblPlants" id="QL09p054831:mrna">
    <property type="protein sequence ID" value="QL09p054831:mrna"/>
    <property type="gene ID" value="QL09p054831"/>
</dbReference>
<name>A0A7N2MMC2_QUELO</name>
<dbReference type="SUPFAM" id="SSF52058">
    <property type="entry name" value="L domain-like"/>
    <property type="match status" value="1"/>
</dbReference>
<evidence type="ECO:0000313" key="1">
    <source>
        <dbReference type="EnsemblPlants" id="QL09p054831:mrna"/>
    </source>
</evidence>
<dbReference type="GO" id="GO:0006952">
    <property type="term" value="P:defense response"/>
    <property type="evidence" value="ECO:0007669"/>
    <property type="project" value="InterPro"/>
</dbReference>
<protein>
    <submittedName>
        <fullName evidence="1">Uncharacterized protein</fullName>
    </submittedName>
</protein>
<dbReference type="PANTHER" id="PTHR11017">
    <property type="entry name" value="LEUCINE-RICH REPEAT-CONTAINING PROTEIN"/>
    <property type="match status" value="1"/>
</dbReference>
<dbReference type="PANTHER" id="PTHR11017:SF573">
    <property type="entry name" value="ADP-RIBOSYL CYCLASE_CYCLIC ADP-RIBOSE HYDROLASE"/>
    <property type="match status" value="1"/>
</dbReference>
<dbReference type="InterPro" id="IPR044974">
    <property type="entry name" value="Disease_R_plants"/>
</dbReference>
<dbReference type="Gene3D" id="3.80.10.10">
    <property type="entry name" value="Ribonuclease Inhibitor"/>
    <property type="match status" value="2"/>
</dbReference>